<gene>
    <name evidence="2" type="ORF">FHU32_001320</name>
</gene>
<organism evidence="2 3">
    <name type="scientific">Corynebacterium bovis DSM 20582 = CIP 54.80</name>
    <dbReference type="NCBI Taxonomy" id="927655"/>
    <lineage>
        <taxon>Bacteria</taxon>
        <taxon>Bacillati</taxon>
        <taxon>Actinomycetota</taxon>
        <taxon>Actinomycetes</taxon>
        <taxon>Mycobacteriales</taxon>
        <taxon>Corynebacteriaceae</taxon>
        <taxon>Corynebacterium</taxon>
    </lineage>
</organism>
<protein>
    <submittedName>
        <fullName evidence="2">CubicO group peptidase (Beta-lactamase class C family)</fullName>
    </submittedName>
</protein>
<dbReference type="SUPFAM" id="SSF56601">
    <property type="entry name" value="beta-lactamase/transpeptidase-like"/>
    <property type="match status" value="1"/>
</dbReference>
<dbReference type="Proteomes" id="UP000612712">
    <property type="component" value="Unassembled WGS sequence"/>
</dbReference>
<reference evidence="2" key="1">
    <citation type="submission" date="2020-08" db="EMBL/GenBank/DDBJ databases">
        <title>Sequencing the genomes of 1000 actinobacteria strains.</title>
        <authorList>
            <person name="Klenk H.-P."/>
        </authorList>
    </citation>
    <scope>NUCLEOTIDE SEQUENCE</scope>
    <source>
        <strain evidence="2">DSM 20582</strain>
    </source>
</reference>
<dbReference type="GeneID" id="60809283"/>
<evidence type="ECO:0000313" key="2">
    <source>
        <dbReference type="EMBL" id="MBB3116093.1"/>
    </source>
</evidence>
<feature type="compositionally biased region" description="Low complexity" evidence="1">
    <location>
        <begin position="528"/>
        <end position="540"/>
    </location>
</feature>
<dbReference type="Gene3D" id="3.40.710.10">
    <property type="entry name" value="DD-peptidase/beta-lactamase superfamily"/>
    <property type="match status" value="1"/>
</dbReference>
<dbReference type="RefSeq" id="WP_125186162.1">
    <property type="nucleotide sequence ID" value="NZ_CP047187.1"/>
</dbReference>
<feature type="compositionally biased region" description="Low complexity" evidence="1">
    <location>
        <begin position="493"/>
        <end position="518"/>
    </location>
</feature>
<evidence type="ECO:0000313" key="3">
    <source>
        <dbReference type="Proteomes" id="UP000612712"/>
    </source>
</evidence>
<name>A0A8H9YA15_9CORY</name>
<dbReference type="EMBL" id="JACHWT010000005">
    <property type="protein sequence ID" value="MBB3116093.1"/>
    <property type="molecule type" value="Genomic_DNA"/>
</dbReference>
<dbReference type="PANTHER" id="PTHR43283:SF7">
    <property type="entry name" value="BETA-LACTAMASE-RELATED DOMAIN-CONTAINING PROTEIN"/>
    <property type="match status" value="1"/>
</dbReference>
<feature type="region of interest" description="Disordered" evidence="1">
    <location>
        <begin position="481"/>
        <end position="540"/>
    </location>
</feature>
<accession>A0A8H9YA15</accession>
<dbReference type="PANTHER" id="PTHR43283">
    <property type="entry name" value="BETA-LACTAMASE-RELATED"/>
    <property type="match status" value="1"/>
</dbReference>
<comment type="caution">
    <text evidence="2">The sequence shown here is derived from an EMBL/GenBank/DDBJ whole genome shotgun (WGS) entry which is preliminary data.</text>
</comment>
<sequence length="540" mass="55325">MKRWVRYAGGVGAAVVVVGLVTGTAVAVNIAPTATTGTAYIAKAACERRYVQGQGNFTPDVPPNSIDGFVSTGFEAQEESATASVMGLYPSTAWRIPGSGCVVADSRPAVTDPVPPVAERTTPGVPQPVRPFTGPADAAVQRAVAAALDREGSRGVVVVQDGAVVGEGYSGGFDEFTPQRGWSMTKSATNALAGRVAAGAVPGATLSPDDHDLWAGWGEGDERRSISVDNLMRMTPGLEWDESYGLTGDVAELLYHEPDQAAFVADKPLTSRPGTTRTYSTGTTALLCSVLQDRTRMGADMAYRLLYRPLGMASAELEFDRSGGLACGSGMMATPRDWAKFGQFILNDGVVDPDAPDVVDPATGEASPAPAARRLLPRDWLRESFTTHPAGGEGATESSGGTGTAPYGAGWWVNRAADGRAHFPDLPVDMVWADGHDGQYLAVVPSRRLVVVRQGFTPGASFANSGMRELVRDAVAATDTATGGRRWPGTVGAGTDADATAGAGSGSGADATSAAGAASGSGGGWSGSGADATAGAGLPQ</sequence>
<dbReference type="InterPro" id="IPR050789">
    <property type="entry name" value="Diverse_Enzym_Activities"/>
</dbReference>
<proteinExistence type="predicted"/>
<evidence type="ECO:0000256" key="1">
    <source>
        <dbReference type="SAM" id="MobiDB-lite"/>
    </source>
</evidence>
<dbReference type="AlphaFoldDB" id="A0A8H9YA15"/>
<dbReference type="InterPro" id="IPR012338">
    <property type="entry name" value="Beta-lactam/transpept-like"/>
</dbReference>